<dbReference type="Gene3D" id="2.60.40.1180">
    <property type="entry name" value="Golgi alpha-mannosidase II"/>
    <property type="match status" value="1"/>
</dbReference>
<comment type="catalytic activity">
    <reaction evidence="5 6">
        <text>alpha-maltose 1-phosphate + [(1-&gt;4)-alpha-D-glucosyl](n) = [(1-&gt;4)-alpha-D-glucosyl](n+2) + phosphate</text>
        <dbReference type="Rhea" id="RHEA:42692"/>
        <dbReference type="Rhea" id="RHEA-COMP:9584"/>
        <dbReference type="Rhea" id="RHEA-COMP:10183"/>
        <dbReference type="ChEBI" id="CHEBI:15444"/>
        <dbReference type="ChEBI" id="CHEBI:43474"/>
        <dbReference type="ChEBI" id="CHEBI:63576"/>
        <dbReference type="EC" id="2.4.99.16"/>
    </reaction>
</comment>
<evidence type="ECO:0000256" key="2">
    <source>
        <dbReference type="ARBA" id="ARBA00022676"/>
    </source>
</evidence>
<evidence type="ECO:0000256" key="6">
    <source>
        <dbReference type="HAMAP-Rule" id="MF_02124"/>
    </source>
</evidence>
<reference evidence="9 10" key="1">
    <citation type="journal article" date="2011" name="J. Bacteriol.">
        <title>Genome sequence of Chthoniobacter flavus Ellin428, an aerobic heterotrophic soil bacterium.</title>
        <authorList>
            <person name="Kant R."/>
            <person name="van Passel M.W."/>
            <person name="Palva A."/>
            <person name="Lucas S."/>
            <person name="Lapidus A."/>
            <person name="Glavina Del Rio T."/>
            <person name="Dalin E."/>
            <person name="Tice H."/>
            <person name="Bruce D."/>
            <person name="Goodwin L."/>
            <person name="Pitluck S."/>
            <person name="Larimer F.W."/>
            <person name="Land M.L."/>
            <person name="Hauser L."/>
            <person name="Sangwan P."/>
            <person name="de Vos W.M."/>
            <person name="Janssen P.H."/>
            <person name="Smidt H."/>
        </authorList>
    </citation>
    <scope>NUCLEOTIDE SEQUENCE [LARGE SCALE GENOMIC DNA]</scope>
    <source>
        <strain evidence="9 10">Ellin428</strain>
    </source>
</reference>
<dbReference type="InterPro" id="IPR013780">
    <property type="entry name" value="Glyco_hydro_b"/>
</dbReference>
<dbReference type="PANTHER" id="PTHR47786:SF2">
    <property type="entry name" value="GLYCOSYL HYDROLASE FAMILY 13 CATALYTIC DOMAIN-CONTAINING PROTEIN"/>
    <property type="match status" value="1"/>
</dbReference>
<dbReference type="InterPro" id="IPR026585">
    <property type="entry name" value="GlgE"/>
</dbReference>
<keyword evidence="3 6" id="KW-0808">Transferase</keyword>
<evidence type="ECO:0000256" key="1">
    <source>
        <dbReference type="ARBA" id="ARBA00011738"/>
    </source>
</evidence>
<dbReference type="SMART" id="SM00642">
    <property type="entry name" value="Aamy"/>
    <property type="match status" value="1"/>
</dbReference>
<feature type="binding site" evidence="6">
    <location>
        <position position="334"/>
    </location>
    <ligand>
        <name>alpha-maltose 1-phosphate</name>
        <dbReference type="ChEBI" id="CHEBI:63576"/>
    </ligand>
</feature>
<protein>
    <recommendedName>
        <fullName evidence="6">Alpha-1,4-glucan:maltose-1-phosphate maltosyltransferase</fullName>
        <shortName evidence="6">GMPMT</shortName>
        <ecNumber evidence="6">2.4.99.16</ecNumber>
    </recommendedName>
    <alternativeName>
        <fullName evidence="6">(1-&gt;4)-alpha-D-glucan:maltose-1-phosphate alpha-D-maltosyltransferase</fullName>
    </alternativeName>
</protein>
<comment type="caution">
    <text evidence="9">The sequence shown here is derived from an EMBL/GenBank/DDBJ whole genome shotgun (WGS) entry which is preliminary data.</text>
</comment>
<feature type="binding site" evidence="6">
    <location>
        <begin position="635"/>
        <end position="636"/>
    </location>
    <ligand>
        <name>alpha-maltose 1-phosphate</name>
        <dbReference type="ChEBI" id="CHEBI:63576"/>
    </ligand>
</feature>
<feature type="binding site" evidence="6">
    <location>
        <position position="472"/>
    </location>
    <ligand>
        <name>alpha-maltose 1-phosphate</name>
        <dbReference type="ChEBI" id="CHEBI:63576"/>
    </ligand>
</feature>
<feature type="active site" description="Nucleophile" evidence="6">
    <location>
        <position position="471"/>
    </location>
</feature>
<keyword evidence="10" id="KW-1185">Reference proteome</keyword>
<evidence type="ECO:0000256" key="7">
    <source>
        <dbReference type="SAM" id="MobiDB-lite"/>
    </source>
</evidence>
<accession>B4D8Q9</accession>
<dbReference type="GO" id="GO:0016758">
    <property type="term" value="F:hexosyltransferase activity"/>
    <property type="evidence" value="ECO:0007669"/>
    <property type="project" value="UniProtKB-UniRule"/>
</dbReference>
<dbReference type="STRING" id="497964.CfE428DRAFT_5299"/>
<dbReference type="EMBL" id="ABVL01000023">
    <property type="protein sequence ID" value="EDY17117.1"/>
    <property type="molecule type" value="Genomic_DNA"/>
</dbReference>
<dbReference type="Gene3D" id="2.60.40.10">
    <property type="entry name" value="Immunoglobulins"/>
    <property type="match status" value="1"/>
</dbReference>
<dbReference type="InterPro" id="IPR049171">
    <property type="entry name" value="GLGE_C"/>
</dbReference>
<evidence type="ECO:0000259" key="8">
    <source>
        <dbReference type="SMART" id="SM00642"/>
    </source>
</evidence>
<comment type="caution">
    <text evidence="6">Lacks conserved residue(s) required for the propagation of feature annotation.</text>
</comment>
<dbReference type="Pfam" id="PF11896">
    <property type="entry name" value="GlgE_dom_N_S"/>
    <property type="match status" value="1"/>
</dbReference>
<comment type="subunit">
    <text evidence="1 6">Homodimer.</text>
</comment>
<feature type="binding site" evidence="6">
    <location>
        <position position="435"/>
    </location>
    <ligand>
        <name>alpha-maltose 1-phosphate</name>
        <dbReference type="ChEBI" id="CHEBI:63576"/>
    </ligand>
</feature>
<dbReference type="InterPro" id="IPR021828">
    <property type="entry name" value="GlgE_dom_N/S"/>
</dbReference>
<organism evidence="9 10">
    <name type="scientific">Chthoniobacter flavus Ellin428</name>
    <dbReference type="NCBI Taxonomy" id="497964"/>
    <lineage>
        <taxon>Bacteria</taxon>
        <taxon>Pseudomonadati</taxon>
        <taxon>Verrucomicrobiota</taxon>
        <taxon>Spartobacteria</taxon>
        <taxon>Chthoniobacterales</taxon>
        <taxon>Chthoniobacteraceae</taxon>
        <taxon>Chthoniobacter</taxon>
    </lineage>
</organism>
<dbReference type="EC" id="2.4.99.16" evidence="6"/>
<proteinExistence type="inferred from homology"/>
<comment type="similarity">
    <text evidence="6">Belongs to the glycosyl hydrolase 13 family. GlgE subfamily.</text>
</comment>
<dbReference type="InterPro" id="IPR006047">
    <property type="entry name" value="GH13_cat_dom"/>
</dbReference>
<dbReference type="Gene3D" id="3.20.20.80">
    <property type="entry name" value="Glycosidases"/>
    <property type="match status" value="2"/>
</dbReference>
<evidence type="ECO:0000256" key="5">
    <source>
        <dbReference type="ARBA" id="ARBA00048735"/>
    </source>
</evidence>
<feature type="region of interest" description="Disordered" evidence="7">
    <location>
        <begin position="225"/>
        <end position="246"/>
    </location>
</feature>
<dbReference type="InterPro" id="IPR017853">
    <property type="entry name" value="GH"/>
</dbReference>
<dbReference type="InterPro" id="IPR013783">
    <property type="entry name" value="Ig-like_fold"/>
</dbReference>
<dbReference type="GO" id="GO:0030979">
    <property type="term" value="P:alpha-glucan biosynthetic process"/>
    <property type="evidence" value="ECO:0007669"/>
    <property type="project" value="UniProtKB-UniRule"/>
</dbReference>
<feature type="site" description="Transition state stabilizer" evidence="6">
    <location>
        <position position="558"/>
    </location>
</feature>
<evidence type="ECO:0000256" key="4">
    <source>
        <dbReference type="ARBA" id="ARBA00023277"/>
    </source>
</evidence>
<sequence>MIPRPPSVVIEALSPLVEGGRYPIKRAIGEDIVVETDVFKDGHDIVLAVLKWRKKGHHRWHETPMQCIDPYNKDRWSGVFSVFENAVYEYTIEAWGDYFRSWQHEFQVKFEAGLTELTSEILEGASFVGRAAKLAQDQGQKRDAERLVVLSDKVREGNPETVNALAHSPEMEALMTAYADRSESAEYLLNPPPVAKLIALSAPSAPLENAAAPARKGAGNVIAFPTESSPAGKKGAASKKKKPATVAEPKAAAAPVVAPEPEFHFTPRYPQVYVDRPRANFSQWYEFFPRSAEGRGDKGSTFRDCLPRVDDARAMGFDVIYFPPIHPIGITARKGKNNAVNCQPGEPGVPYAIGNRHQKCPNGGGHKDVAPELGTLEDFGWLVKEIHARGMEVALDFALNCSPDHPYVHEHPDWFYKRPDGTIKYAENPPKKYQDVYPLNYHNADWRTLWDELTSVIEFWCEHGVRIFRVDNPHTKPVAFWEYLIGRVQARFPDALFLSEAFTRPKMMKVLAKAGFTHSYTYFTWRNTKEGLTKYFTEITQTECSEYMRPNLWPNTPDILPSFLQFGGRSAFIIRAVLAATLSPVYGIYSGFELCENLGLDKKPWDAASNVGHFLHLCDNDYKQLAKEEYLDSEKYQWKQRDWNAPGNIKEIITRLNRIRHENRALQQLRNLQFQRTENDLVLYYSKMTAARDNIILVVVSLDPFHFQDAYIDVPVDQFGWVEDQQYQVHDLLNDERYLWTGRRNFVRLHPDKPAHVFRVRRKTHSEKDFDYYL</sequence>
<evidence type="ECO:0000313" key="9">
    <source>
        <dbReference type="EMBL" id="EDY17117.1"/>
    </source>
</evidence>
<feature type="active site" description="Proton donor" evidence="6">
    <location>
        <position position="500"/>
    </location>
</feature>
<dbReference type="SUPFAM" id="SSF51445">
    <property type="entry name" value="(Trans)glycosidases"/>
    <property type="match status" value="1"/>
</dbReference>
<dbReference type="PANTHER" id="PTHR47786">
    <property type="entry name" value="ALPHA-1,4-GLUCAN:MALTOSE-1-PHOSPHATE MALTOSYLTRANSFERASE"/>
    <property type="match status" value="1"/>
</dbReference>
<dbReference type="Pfam" id="PF21702">
    <property type="entry name" value="GLGE_C"/>
    <property type="match status" value="1"/>
</dbReference>
<dbReference type="AlphaFoldDB" id="B4D8Q9"/>
<dbReference type="HAMAP" id="MF_02124">
    <property type="entry name" value="GlgE"/>
    <property type="match status" value="1"/>
</dbReference>
<dbReference type="CDD" id="cd11344">
    <property type="entry name" value="AmyAc_GlgE_like"/>
    <property type="match status" value="1"/>
</dbReference>
<keyword evidence="4 6" id="KW-0119">Carbohydrate metabolism</keyword>
<feature type="domain" description="Glycosyl hydrolase family 13 catalytic" evidence="8">
    <location>
        <begin position="286"/>
        <end position="660"/>
    </location>
</feature>
<dbReference type="GO" id="GO:0004553">
    <property type="term" value="F:hydrolase activity, hydrolyzing O-glycosyl compounds"/>
    <property type="evidence" value="ECO:0007669"/>
    <property type="project" value="InterPro"/>
</dbReference>
<comment type="function">
    <text evidence="6">Maltosyltransferase that uses maltose 1-phosphate (M1P) as the sugar donor to elongate linear or branched alpha-(1-&gt;4)-glucans. Is involved in a branched alpha-glucan biosynthetic pathway from trehalose, together with TreS, Mak and GlgB.</text>
</comment>
<keyword evidence="2 6" id="KW-0328">Glycosyltransferase</keyword>
<evidence type="ECO:0000313" key="10">
    <source>
        <dbReference type="Proteomes" id="UP000005824"/>
    </source>
</evidence>
<dbReference type="Proteomes" id="UP000005824">
    <property type="component" value="Unassembled WGS sequence"/>
</dbReference>
<name>B4D8Q9_9BACT</name>
<evidence type="ECO:0000256" key="3">
    <source>
        <dbReference type="ARBA" id="ARBA00022679"/>
    </source>
</evidence>
<dbReference type="eggNOG" id="COG0366">
    <property type="taxonomic scope" value="Bacteria"/>
</dbReference>
<dbReference type="Gene3D" id="1.20.58.80">
    <property type="entry name" value="Phosphotransferase system, lactose/cellobiose-type IIA subunit"/>
    <property type="match status" value="1"/>
</dbReference>
<dbReference type="InParanoid" id="B4D8Q9"/>
<gene>
    <name evidence="6" type="primary">glgE</name>
    <name evidence="9" type="ORF">CfE428DRAFT_5299</name>
</gene>